<gene>
    <name evidence="1" type="ORF">EA752_07610</name>
</gene>
<accession>A0AB37TI28</accession>
<protein>
    <submittedName>
        <fullName evidence="1">Uncharacterized protein</fullName>
    </submittedName>
</protein>
<name>A0AB37TI28_ACIPI</name>
<comment type="caution">
    <text evidence="1">The sequence shown here is derived from an EMBL/GenBank/DDBJ whole genome shotgun (WGS) entry which is preliminary data.</text>
</comment>
<evidence type="ECO:0000313" key="1">
    <source>
        <dbReference type="EMBL" id="RSO61291.1"/>
    </source>
</evidence>
<proteinExistence type="predicted"/>
<reference evidence="1 2" key="1">
    <citation type="submission" date="2018-10" db="EMBL/GenBank/DDBJ databases">
        <title>GWAS and RNA-Seq identify cryptic mechanisms of antimicrobial resistance in Acinetobacter baumannii.</title>
        <authorList>
            <person name="Sahl J.W."/>
        </authorList>
    </citation>
    <scope>NUCLEOTIDE SEQUENCE [LARGE SCALE GENOMIC DNA]</scope>
    <source>
        <strain evidence="1 2">TG41884</strain>
    </source>
</reference>
<evidence type="ECO:0000313" key="2">
    <source>
        <dbReference type="Proteomes" id="UP000271320"/>
    </source>
</evidence>
<dbReference type="AlphaFoldDB" id="A0AB37TI28"/>
<dbReference type="Proteomes" id="UP000271320">
    <property type="component" value="Unassembled WGS sequence"/>
</dbReference>
<sequence>MALAKLKLFEQNGKLYFDSSRDRVLSFIKTIRWSQYYPANHTNNGQYKIYTYNIYDTEISPTGTYARFTNINPENSLQEVISTFKYFSGYLEMTLVVNNNYLNAFTLNFDLKIYRR</sequence>
<dbReference type="RefSeq" id="WP_125530236.1">
    <property type="nucleotide sequence ID" value="NZ_RFEW01000004.1"/>
</dbReference>
<dbReference type="EMBL" id="RFEW01000004">
    <property type="protein sequence ID" value="RSO61291.1"/>
    <property type="molecule type" value="Genomic_DNA"/>
</dbReference>
<organism evidence="1 2">
    <name type="scientific">Acinetobacter pittii</name>
    <name type="common">Acinetobacter genomosp. 3</name>
    <dbReference type="NCBI Taxonomy" id="48296"/>
    <lineage>
        <taxon>Bacteria</taxon>
        <taxon>Pseudomonadati</taxon>
        <taxon>Pseudomonadota</taxon>
        <taxon>Gammaproteobacteria</taxon>
        <taxon>Moraxellales</taxon>
        <taxon>Moraxellaceae</taxon>
        <taxon>Acinetobacter</taxon>
        <taxon>Acinetobacter calcoaceticus/baumannii complex</taxon>
    </lineage>
</organism>